<dbReference type="SUPFAM" id="SSF51230">
    <property type="entry name" value="Single hybrid motif"/>
    <property type="match status" value="1"/>
</dbReference>
<comment type="pathway">
    <text evidence="2 8">Lipid metabolism; fatty acid biosynthesis.</text>
</comment>
<dbReference type="Pfam" id="PF00364">
    <property type="entry name" value="Biotin_lipoyl"/>
    <property type="match status" value="1"/>
</dbReference>
<keyword evidence="11" id="KW-1185">Reference proteome</keyword>
<gene>
    <name evidence="10" type="ORF">D3272_25610</name>
</gene>
<dbReference type="Proteomes" id="UP000289411">
    <property type="component" value="Unassembled WGS sequence"/>
</dbReference>
<keyword evidence="6 8" id="KW-0275">Fatty acid biosynthesis</keyword>
<dbReference type="InterPro" id="IPR001249">
    <property type="entry name" value="AcCoA_biotinCC"/>
</dbReference>
<dbReference type="GO" id="GO:0009317">
    <property type="term" value="C:acetyl-CoA carboxylase complex"/>
    <property type="evidence" value="ECO:0007669"/>
    <property type="project" value="InterPro"/>
</dbReference>
<dbReference type="NCBIfam" id="NF005457">
    <property type="entry name" value="PRK07051.1"/>
    <property type="match status" value="1"/>
</dbReference>
<dbReference type="EMBL" id="QYBC01000036">
    <property type="protein sequence ID" value="RYB01521.1"/>
    <property type="molecule type" value="Genomic_DNA"/>
</dbReference>
<evidence type="ECO:0000256" key="5">
    <source>
        <dbReference type="ARBA" id="ARBA00023098"/>
    </source>
</evidence>
<dbReference type="PROSITE" id="PS00188">
    <property type="entry name" value="BIOTIN"/>
    <property type="match status" value="1"/>
</dbReference>
<keyword evidence="7 8" id="KW-0092">Biotin</keyword>
<feature type="domain" description="Lipoyl-binding" evidence="9">
    <location>
        <begin position="1"/>
        <end position="79"/>
    </location>
</feature>
<proteinExistence type="predicted"/>
<dbReference type="PROSITE" id="PS50968">
    <property type="entry name" value="BIOTINYL_LIPOYL"/>
    <property type="match status" value="1"/>
</dbReference>
<dbReference type="GO" id="GO:0003989">
    <property type="term" value="F:acetyl-CoA carboxylase activity"/>
    <property type="evidence" value="ECO:0007669"/>
    <property type="project" value="InterPro"/>
</dbReference>
<evidence type="ECO:0000256" key="4">
    <source>
        <dbReference type="ARBA" id="ARBA00022832"/>
    </source>
</evidence>
<reference evidence="10 11" key="1">
    <citation type="submission" date="2018-09" db="EMBL/GenBank/DDBJ databases">
        <authorList>
            <person name="Grouzdev D.S."/>
            <person name="Krutkina M.S."/>
        </authorList>
    </citation>
    <scope>NUCLEOTIDE SEQUENCE [LARGE SCALE GENOMIC DNA]</scope>
    <source>
        <strain evidence="10 11">RmlP001</strain>
    </source>
</reference>
<dbReference type="GO" id="GO:0006633">
    <property type="term" value="P:fatty acid biosynthetic process"/>
    <property type="evidence" value="ECO:0007669"/>
    <property type="project" value="UniProtKB-UniPathway"/>
</dbReference>
<evidence type="ECO:0000256" key="3">
    <source>
        <dbReference type="ARBA" id="ARBA00022516"/>
    </source>
</evidence>
<dbReference type="Gene3D" id="2.40.50.100">
    <property type="match status" value="1"/>
</dbReference>
<dbReference type="RefSeq" id="WP_129222084.1">
    <property type="nucleotide sequence ID" value="NZ_QYBC01000036.1"/>
</dbReference>
<name>A0A4Q2R6G8_9HYPH</name>
<protein>
    <recommendedName>
        <fullName evidence="8">Biotin carboxyl carrier protein of acetyl-CoA carboxylase</fullName>
    </recommendedName>
</protein>
<dbReference type="UniPathway" id="UPA00094"/>
<organism evidence="10 11">
    <name type="scientific">Lichenibacterium ramalinae</name>
    <dbReference type="NCBI Taxonomy" id="2316527"/>
    <lineage>
        <taxon>Bacteria</taxon>
        <taxon>Pseudomonadati</taxon>
        <taxon>Pseudomonadota</taxon>
        <taxon>Alphaproteobacteria</taxon>
        <taxon>Hyphomicrobiales</taxon>
        <taxon>Lichenihabitantaceae</taxon>
        <taxon>Lichenibacterium</taxon>
    </lineage>
</organism>
<evidence type="ECO:0000256" key="6">
    <source>
        <dbReference type="ARBA" id="ARBA00023160"/>
    </source>
</evidence>
<evidence type="ECO:0000256" key="1">
    <source>
        <dbReference type="ARBA" id="ARBA00003761"/>
    </source>
</evidence>
<comment type="caution">
    <text evidence="10">The sequence shown here is derived from an EMBL/GenBank/DDBJ whole genome shotgun (WGS) entry which is preliminary data.</text>
</comment>
<dbReference type="AlphaFoldDB" id="A0A4Q2R6G8"/>
<keyword evidence="5 8" id="KW-0443">Lipid metabolism</keyword>
<dbReference type="OrthoDB" id="5297413at2"/>
<comment type="function">
    <text evidence="1 8">This protein is a component of the acetyl coenzyme A carboxylase complex; first, biotin carboxylase catalyzes the carboxylation of the carrier protein and then the transcarboxylase transfers the carboxyl group to form malonyl-CoA.</text>
</comment>
<accession>A0A4Q2R6G8</accession>
<evidence type="ECO:0000259" key="9">
    <source>
        <dbReference type="PROSITE" id="PS50968"/>
    </source>
</evidence>
<evidence type="ECO:0000313" key="11">
    <source>
        <dbReference type="Proteomes" id="UP000289411"/>
    </source>
</evidence>
<reference evidence="10 11" key="2">
    <citation type="submission" date="2019-02" db="EMBL/GenBank/DDBJ databases">
        <title>'Lichenibacterium ramalinii' gen. nov. sp. nov., 'Lichenibacterium minor' gen. nov. sp. nov.</title>
        <authorList>
            <person name="Pankratov T."/>
        </authorList>
    </citation>
    <scope>NUCLEOTIDE SEQUENCE [LARGE SCALE GENOMIC DNA]</scope>
    <source>
        <strain evidence="10 11">RmlP001</strain>
    </source>
</reference>
<keyword evidence="4 8" id="KW-0276">Fatty acid metabolism</keyword>
<sequence>MTVTTVACPLPGTFYRRPAPGQAPFKEIGDAVAVGDTIGLIEVMKTFMPIEAETAGTLQAFHVDDEEPVMAGQPLYDIDV</sequence>
<keyword evidence="3 8" id="KW-0444">Lipid biosynthesis</keyword>
<evidence type="ECO:0000256" key="2">
    <source>
        <dbReference type="ARBA" id="ARBA00005194"/>
    </source>
</evidence>
<dbReference type="PRINTS" id="PR01071">
    <property type="entry name" value="ACOABIOTINCC"/>
</dbReference>
<evidence type="ECO:0000256" key="7">
    <source>
        <dbReference type="ARBA" id="ARBA00023267"/>
    </source>
</evidence>
<dbReference type="InterPro" id="IPR011053">
    <property type="entry name" value="Single_hybrid_motif"/>
</dbReference>
<dbReference type="InterPro" id="IPR000089">
    <property type="entry name" value="Biotin_lipoyl"/>
</dbReference>
<evidence type="ECO:0000256" key="8">
    <source>
        <dbReference type="RuleBase" id="RU364072"/>
    </source>
</evidence>
<dbReference type="CDD" id="cd06850">
    <property type="entry name" value="biotinyl_domain"/>
    <property type="match status" value="1"/>
</dbReference>
<evidence type="ECO:0000313" key="10">
    <source>
        <dbReference type="EMBL" id="RYB01521.1"/>
    </source>
</evidence>
<dbReference type="InterPro" id="IPR001882">
    <property type="entry name" value="Biotin_BS"/>
</dbReference>